<sequence>KITKPPYISEENVNEDLKVKFTIKDDRPFGKILSDAMVAKGKPLILEKIWVWAESMFKEE</sequence>
<gene>
    <name evidence="1" type="ORF">L195_g061959</name>
</gene>
<name>A0A2K3KCV4_TRIPR</name>
<keyword evidence="1" id="KW-0346">Stress response</keyword>
<proteinExistence type="predicted"/>
<dbReference type="EMBL" id="ASHM01161939">
    <property type="protein sequence ID" value="PNX64114.1"/>
    <property type="molecule type" value="Genomic_DNA"/>
</dbReference>
<dbReference type="AlphaFoldDB" id="A0A2K3KCV4"/>
<comment type="caution">
    <text evidence="1">The sequence shown here is derived from an EMBL/GenBank/DDBJ whole genome shotgun (WGS) entry which is preliminary data.</text>
</comment>
<evidence type="ECO:0000313" key="1">
    <source>
        <dbReference type="EMBL" id="PNX64114.1"/>
    </source>
</evidence>
<dbReference type="Proteomes" id="UP000236291">
    <property type="component" value="Unassembled WGS sequence"/>
</dbReference>
<organism evidence="1 2">
    <name type="scientific">Trifolium pratense</name>
    <name type="common">Red clover</name>
    <dbReference type="NCBI Taxonomy" id="57577"/>
    <lineage>
        <taxon>Eukaryota</taxon>
        <taxon>Viridiplantae</taxon>
        <taxon>Streptophyta</taxon>
        <taxon>Embryophyta</taxon>
        <taxon>Tracheophyta</taxon>
        <taxon>Spermatophyta</taxon>
        <taxon>Magnoliopsida</taxon>
        <taxon>eudicotyledons</taxon>
        <taxon>Gunneridae</taxon>
        <taxon>Pentapetalae</taxon>
        <taxon>rosids</taxon>
        <taxon>fabids</taxon>
        <taxon>Fabales</taxon>
        <taxon>Fabaceae</taxon>
        <taxon>Papilionoideae</taxon>
        <taxon>50 kb inversion clade</taxon>
        <taxon>NPAAA clade</taxon>
        <taxon>Hologalegina</taxon>
        <taxon>IRL clade</taxon>
        <taxon>Trifolieae</taxon>
        <taxon>Trifolium</taxon>
    </lineage>
</organism>
<dbReference type="STRING" id="57577.A0A2K3KCV4"/>
<evidence type="ECO:0000313" key="2">
    <source>
        <dbReference type="Proteomes" id="UP000236291"/>
    </source>
</evidence>
<dbReference type="InterPro" id="IPR036338">
    <property type="entry name" value="Aha1"/>
</dbReference>
<accession>A0A2K3KCV4</accession>
<dbReference type="SUPFAM" id="SSF103111">
    <property type="entry name" value="Activator of Hsp90 ATPase, Aha1"/>
    <property type="match status" value="1"/>
</dbReference>
<reference evidence="1 2" key="2">
    <citation type="journal article" date="2017" name="Front. Plant Sci.">
        <title>Gene Classification and Mining of Molecular Markers Useful in Red Clover (Trifolium pratense) Breeding.</title>
        <authorList>
            <person name="Istvanek J."/>
            <person name="Dluhosova J."/>
            <person name="Dluhos P."/>
            <person name="Patkova L."/>
            <person name="Nedelnik J."/>
            <person name="Repkova J."/>
        </authorList>
    </citation>
    <scope>NUCLEOTIDE SEQUENCE [LARGE SCALE GENOMIC DNA]</scope>
    <source>
        <strain evidence="2">cv. Tatra</strain>
        <tissue evidence="1">Young leaves</tissue>
    </source>
</reference>
<protein>
    <submittedName>
        <fullName evidence="1">Activator of 90 kDa heat shock protein/ATPase 1-like protein</fullName>
    </submittedName>
</protein>
<reference evidence="1 2" key="1">
    <citation type="journal article" date="2014" name="Am. J. Bot.">
        <title>Genome assembly and annotation for red clover (Trifolium pratense; Fabaceae).</title>
        <authorList>
            <person name="Istvanek J."/>
            <person name="Jaros M."/>
            <person name="Krenek A."/>
            <person name="Repkova J."/>
        </authorList>
    </citation>
    <scope>NUCLEOTIDE SEQUENCE [LARGE SCALE GENOMIC DNA]</scope>
    <source>
        <strain evidence="2">cv. Tatra</strain>
        <tissue evidence="1">Young leaves</tissue>
    </source>
</reference>
<feature type="non-terminal residue" evidence="1">
    <location>
        <position position="1"/>
    </location>
</feature>